<comment type="caution">
    <text evidence="1">The sequence shown here is derived from an EMBL/GenBank/DDBJ whole genome shotgun (WGS) entry which is preliminary data.</text>
</comment>
<protein>
    <submittedName>
        <fullName evidence="1">Uncharacterized protein</fullName>
    </submittedName>
</protein>
<dbReference type="RefSeq" id="WP_127744401.1">
    <property type="nucleotide sequence ID" value="NZ_SACN01000001.1"/>
</dbReference>
<organism evidence="1 2">
    <name type="scientific">Sphingomonas crocodyli</name>
    <dbReference type="NCBI Taxonomy" id="1979270"/>
    <lineage>
        <taxon>Bacteria</taxon>
        <taxon>Pseudomonadati</taxon>
        <taxon>Pseudomonadota</taxon>
        <taxon>Alphaproteobacteria</taxon>
        <taxon>Sphingomonadales</taxon>
        <taxon>Sphingomonadaceae</taxon>
        <taxon>Sphingomonas</taxon>
    </lineage>
</organism>
<dbReference type="Proteomes" id="UP000282971">
    <property type="component" value="Unassembled WGS sequence"/>
</dbReference>
<accession>A0A437MB27</accession>
<dbReference type="EMBL" id="SACN01000001">
    <property type="protein sequence ID" value="RVT94826.1"/>
    <property type="molecule type" value="Genomic_DNA"/>
</dbReference>
<keyword evidence="2" id="KW-1185">Reference proteome</keyword>
<evidence type="ECO:0000313" key="2">
    <source>
        <dbReference type="Proteomes" id="UP000282971"/>
    </source>
</evidence>
<reference evidence="1 2" key="1">
    <citation type="submission" date="2019-01" db="EMBL/GenBank/DDBJ databases">
        <authorList>
            <person name="Chen W.-M."/>
        </authorList>
    </citation>
    <scope>NUCLEOTIDE SEQUENCE [LARGE SCALE GENOMIC DNA]</scope>
    <source>
        <strain evidence="1 2">CCP-7</strain>
    </source>
</reference>
<dbReference type="AlphaFoldDB" id="A0A437MB27"/>
<dbReference type="OrthoDB" id="7507752at2"/>
<gene>
    <name evidence="1" type="ORF">EOD43_13700</name>
</gene>
<proteinExistence type="predicted"/>
<evidence type="ECO:0000313" key="1">
    <source>
        <dbReference type="EMBL" id="RVT94826.1"/>
    </source>
</evidence>
<sequence length="75" mass="8425">MTVTQLQALLITRLVRAHGGEARIWRQALGPIRHYDVATHPHCNWMVAPSGSARQNSAIEELCDSVRAEHPIVMR</sequence>
<name>A0A437MB27_9SPHN</name>